<dbReference type="RefSeq" id="WP_191006332.1">
    <property type="nucleotide sequence ID" value="NZ_JACXAD010000020.1"/>
</dbReference>
<comment type="caution">
    <text evidence="2">The sequence shown here is derived from an EMBL/GenBank/DDBJ whole genome shotgun (WGS) entry which is preliminary data.</text>
</comment>
<feature type="domain" description="Peptidase M12B" evidence="1">
    <location>
        <begin position="154"/>
        <end position="378"/>
    </location>
</feature>
<dbReference type="GO" id="GO:0006508">
    <property type="term" value="P:proteolysis"/>
    <property type="evidence" value="ECO:0007669"/>
    <property type="project" value="InterPro"/>
</dbReference>
<dbReference type="InterPro" id="IPR024079">
    <property type="entry name" value="MetalloPept_cat_dom_sf"/>
</dbReference>
<dbReference type="SUPFAM" id="SSF55486">
    <property type="entry name" value="Metalloproteases ('zincins'), catalytic domain"/>
    <property type="match status" value="1"/>
</dbReference>
<dbReference type="InterPro" id="IPR013783">
    <property type="entry name" value="Ig-like_fold"/>
</dbReference>
<dbReference type="InterPro" id="IPR001590">
    <property type="entry name" value="Peptidase_M12B"/>
</dbReference>
<reference evidence="2" key="1">
    <citation type="submission" date="2020-09" db="EMBL/GenBank/DDBJ databases">
        <authorList>
            <person name="Kim M.K."/>
        </authorList>
    </citation>
    <scope>NUCLEOTIDE SEQUENCE</scope>
    <source>
        <strain evidence="2">BT664</strain>
    </source>
</reference>
<evidence type="ECO:0000313" key="3">
    <source>
        <dbReference type="Proteomes" id="UP000612233"/>
    </source>
</evidence>
<dbReference type="Pfam" id="PF13583">
    <property type="entry name" value="Reprolysin_4"/>
    <property type="match status" value="1"/>
</dbReference>
<dbReference type="EMBL" id="JACXAD010000020">
    <property type="protein sequence ID" value="MBD2769524.1"/>
    <property type="molecule type" value="Genomic_DNA"/>
</dbReference>
<dbReference type="AlphaFoldDB" id="A0A927GKU7"/>
<organism evidence="2 3">
    <name type="scientific">Hymenobacter montanus</name>
    <dbReference type="NCBI Taxonomy" id="2771359"/>
    <lineage>
        <taxon>Bacteria</taxon>
        <taxon>Pseudomonadati</taxon>
        <taxon>Bacteroidota</taxon>
        <taxon>Cytophagia</taxon>
        <taxon>Cytophagales</taxon>
        <taxon>Hymenobacteraceae</taxon>
        <taxon>Hymenobacter</taxon>
    </lineage>
</organism>
<dbReference type="SUPFAM" id="SSF49373">
    <property type="entry name" value="Invasin/intimin cell-adhesion fragments"/>
    <property type="match status" value="1"/>
</dbReference>
<protein>
    <recommendedName>
        <fullName evidence="1">Peptidase M12B domain-containing protein</fullName>
    </recommendedName>
</protein>
<keyword evidence="3" id="KW-1185">Reference proteome</keyword>
<name>A0A927GKU7_9BACT</name>
<dbReference type="Proteomes" id="UP000612233">
    <property type="component" value="Unassembled WGS sequence"/>
</dbReference>
<sequence length="687" mass="71549">MESQPGPTSWFTLDVAQLTARLAQAPPETLRAEAISVELPYPNGTLHRFAITRVPVLAPALAARYPELQTYAGWALDDPATTVRLETSPSGLQAQVLTLAGAFSVGPDPTASHRYQSRADKPSDFECLVKQVAERELAGTPPPAAPAPYGAQLRTLRLALAATAEYSNNLGGGTVAGTLASMATLVSRLNAVYERDLALRLQLVNDNNRLIYLDAASDPYDNSNPTTMMNANDAVVKTALGAGNYDLGHVLGYRSNGYSGVAYVGVVCTNTANSNNRAAGGASTAGTLSSMTTVLTHELGHQLGSSHTFNGDQGNCSGGNRNGTLAFEPGAGNTIMSYDQRCAPDNVGSGISFFHAGSLSAIMPLLTCGTLTSTNNRPPSLTVPPSTYTIPKGTPFTLAGSGSDPDGDALTYSWEELDRGNAGGLAVAATDVSEPPLFRSFAPEVSPERTFPMLSAILSNTASLGEILPLVPRSLNFRLTARDNRAGVAAANLTLTVAATGPFRVTAPNTPLTAAPGSPFTVTWDVQGTNQAPVSCANVQILFSADGGLTFLTVLLASTPNNGSAQVTLPPLNTTQGRLKIQAINNVFFAINNANITISSLLPVKPAAVEAGPASQLRLWPNPARHTVEVAGLAPGQVAQLYDLTGRLILTAPAPHRGPLQLVLPASIPAGIYVVRGGGQSRRLALE</sequence>
<dbReference type="Gene3D" id="2.60.40.10">
    <property type="entry name" value="Immunoglobulins"/>
    <property type="match status" value="1"/>
</dbReference>
<evidence type="ECO:0000313" key="2">
    <source>
        <dbReference type="EMBL" id="MBD2769524.1"/>
    </source>
</evidence>
<dbReference type="InterPro" id="IPR008964">
    <property type="entry name" value="Invasin/intimin_cell_adhesion"/>
</dbReference>
<accession>A0A927GKU7</accession>
<evidence type="ECO:0000259" key="1">
    <source>
        <dbReference type="PROSITE" id="PS50215"/>
    </source>
</evidence>
<dbReference type="PROSITE" id="PS50215">
    <property type="entry name" value="ADAM_MEPRO"/>
    <property type="match status" value="1"/>
</dbReference>
<gene>
    <name evidence="2" type="ORF">IC235_16675</name>
</gene>
<proteinExistence type="predicted"/>
<dbReference type="GO" id="GO:0004222">
    <property type="term" value="F:metalloendopeptidase activity"/>
    <property type="evidence" value="ECO:0007669"/>
    <property type="project" value="InterPro"/>
</dbReference>
<dbReference type="Gene3D" id="3.40.390.10">
    <property type="entry name" value="Collagenase (Catalytic Domain)"/>
    <property type="match status" value="1"/>
</dbReference>